<evidence type="ECO:0000256" key="4">
    <source>
        <dbReference type="ARBA" id="ARBA00023163"/>
    </source>
</evidence>
<evidence type="ECO:0000256" key="3">
    <source>
        <dbReference type="ARBA" id="ARBA00023015"/>
    </source>
</evidence>
<evidence type="ECO:0000256" key="1">
    <source>
        <dbReference type="ARBA" id="ARBA00022741"/>
    </source>
</evidence>
<dbReference type="Gene3D" id="1.10.10.60">
    <property type="entry name" value="Homeodomain-like"/>
    <property type="match status" value="1"/>
</dbReference>
<dbReference type="PANTHER" id="PTHR32071">
    <property type="entry name" value="TRANSCRIPTIONAL REGULATORY PROTEIN"/>
    <property type="match status" value="1"/>
</dbReference>
<keyword evidence="4" id="KW-0804">Transcription</keyword>
<name>A0ABS1SIL4_9MICO</name>
<keyword evidence="3" id="KW-0805">Transcription regulation</keyword>
<dbReference type="InterPro" id="IPR002078">
    <property type="entry name" value="Sigma_54_int"/>
</dbReference>
<dbReference type="PRINTS" id="PR01590">
    <property type="entry name" value="HTHFIS"/>
</dbReference>
<dbReference type="Proteomes" id="UP001645859">
    <property type="component" value="Unassembled WGS sequence"/>
</dbReference>
<comment type="caution">
    <text evidence="6">The sequence shown here is derived from an EMBL/GenBank/DDBJ whole genome shotgun (WGS) entry which is preliminary data.</text>
</comment>
<evidence type="ECO:0000313" key="7">
    <source>
        <dbReference type="Proteomes" id="UP001645859"/>
    </source>
</evidence>
<dbReference type="SUPFAM" id="SSF46689">
    <property type="entry name" value="Homeodomain-like"/>
    <property type="match status" value="1"/>
</dbReference>
<dbReference type="InterPro" id="IPR025944">
    <property type="entry name" value="Sigma_54_int_dom_CS"/>
</dbReference>
<gene>
    <name evidence="6" type="ORF">D3230_14030</name>
</gene>
<keyword evidence="2" id="KW-0067">ATP-binding</keyword>
<keyword evidence="7" id="KW-1185">Reference proteome</keyword>
<dbReference type="RefSeq" id="WP_202345676.1">
    <property type="nucleotide sequence ID" value="NZ_BAAAPI010000005.1"/>
</dbReference>
<feature type="domain" description="Sigma-54 factor interaction" evidence="5">
    <location>
        <begin position="331"/>
        <end position="510"/>
    </location>
</feature>
<dbReference type="InterPro" id="IPR029016">
    <property type="entry name" value="GAF-like_dom_sf"/>
</dbReference>
<proteinExistence type="predicted"/>
<reference evidence="6 7" key="1">
    <citation type="submission" date="2018-09" db="EMBL/GenBank/DDBJ databases">
        <title>Comparative genomics of Leucobacter spp.</title>
        <authorList>
            <person name="Reis A.C."/>
            <person name="Kolvenbach B.A."/>
            <person name="Corvini P.F.X."/>
            <person name="Nunes O.C."/>
        </authorList>
    </citation>
    <scope>NUCLEOTIDE SEQUENCE [LARGE SCALE GENOMIC DNA]</scope>
    <source>
        <strain evidence="6 7">TAN 31504</strain>
    </source>
</reference>
<sequence>MTSPRTRPAQIDFAKETVLCGDGPPVRASAVAARQHIVDSWVRSKSALGMPDRITSVPVVTEDELDDTLLEVLHTPMASFARSLDGTGVGLLLADAQGRILERWAGGSHGKKHLDRVGTVRGSVLSEGAVGTNGVGTVLATRRPTQVVMNEHFSELYRAAICTGAPIFHPVTRELLGAVTLSCDTAHQSQLLQALIRTLTTNLEHHMLTFEQPGTRQLLDEFLRHSRQGGTPLLGFDSAGLLVQNASAARFSPEDLVAIQQAAANADARGRSRGDTSLGHIDLLVDRFPGAGTVLVRVAPARPVTPPPIRPTLPLLGASPEWRETVQLVTSARRSSRPTIIAGEAATGKTSLALGAAADVHGPATGAAILEAAGLPILGTHRWFARLEHFLATEPQIIIKNAEVLDRAAREATRSVIAAHAHAGRVMLTMTADTPTAVESFALSLGAHLVQVPPLRDRGADLAELWARFADAEVPGAHVRPSAEALRLLQRHAWPGNLRELQAVVADIVARKRFGVIEPEELPASLRAPQTTGLIERAEAEAITRALREAGGNRGRAAEILGISRATVYRKMKSYRLSS</sequence>
<evidence type="ECO:0000259" key="5">
    <source>
        <dbReference type="PROSITE" id="PS50045"/>
    </source>
</evidence>
<dbReference type="Gene3D" id="3.30.450.40">
    <property type="match status" value="1"/>
</dbReference>
<dbReference type="Gene3D" id="1.10.8.60">
    <property type="match status" value="1"/>
</dbReference>
<evidence type="ECO:0000313" key="6">
    <source>
        <dbReference type="EMBL" id="MBL3680398.1"/>
    </source>
</evidence>
<accession>A0ABS1SIL4</accession>
<dbReference type="InterPro" id="IPR027417">
    <property type="entry name" value="P-loop_NTPase"/>
</dbReference>
<dbReference type="Pfam" id="PF25601">
    <property type="entry name" value="AAA_lid_14"/>
    <property type="match status" value="1"/>
</dbReference>
<dbReference type="EMBL" id="QYAC01000008">
    <property type="protein sequence ID" value="MBL3680398.1"/>
    <property type="molecule type" value="Genomic_DNA"/>
</dbReference>
<protein>
    <recommendedName>
        <fullName evidence="5">Sigma-54 factor interaction domain-containing protein</fullName>
    </recommendedName>
</protein>
<dbReference type="PROSITE" id="PS00688">
    <property type="entry name" value="SIGMA54_INTERACT_3"/>
    <property type="match status" value="1"/>
</dbReference>
<organism evidence="6 7">
    <name type="scientific">Leucobacter chromiireducens subsp. solipictus</name>
    <dbReference type="NCBI Taxonomy" id="398235"/>
    <lineage>
        <taxon>Bacteria</taxon>
        <taxon>Bacillati</taxon>
        <taxon>Actinomycetota</taxon>
        <taxon>Actinomycetes</taxon>
        <taxon>Micrococcales</taxon>
        <taxon>Microbacteriaceae</taxon>
        <taxon>Leucobacter</taxon>
    </lineage>
</organism>
<dbReference type="InterPro" id="IPR002197">
    <property type="entry name" value="HTH_Fis"/>
</dbReference>
<dbReference type="InterPro" id="IPR058031">
    <property type="entry name" value="AAA_lid_NorR"/>
</dbReference>
<dbReference type="InterPro" id="IPR009057">
    <property type="entry name" value="Homeodomain-like_sf"/>
</dbReference>
<evidence type="ECO:0000256" key="2">
    <source>
        <dbReference type="ARBA" id="ARBA00022840"/>
    </source>
</evidence>
<keyword evidence="1" id="KW-0547">Nucleotide-binding</keyword>
<dbReference type="Pfam" id="PF02954">
    <property type="entry name" value="HTH_8"/>
    <property type="match status" value="1"/>
</dbReference>
<dbReference type="SUPFAM" id="SSF52540">
    <property type="entry name" value="P-loop containing nucleoside triphosphate hydrolases"/>
    <property type="match status" value="1"/>
</dbReference>
<dbReference type="PROSITE" id="PS50045">
    <property type="entry name" value="SIGMA54_INTERACT_4"/>
    <property type="match status" value="1"/>
</dbReference>